<proteinExistence type="inferred from homology"/>
<accession>A0AAV7KL95</accession>
<gene>
    <name evidence="7" type="ORF">LOD99_13413</name>
</gene>
<keyword evidence="3" id="KW-0805">Transcription regulation</keyword>
<dbReference type="PANTHER" id="PTHR13082:SF0">
    <property type="entry name" value="HISTONE DEACETYLASE COMPLEX SUBUNIT SAP18"/>
    <property type="match status" value="1"/>
</dbReference>
<evidence type="ECO:0000256" key="4">
    <source>
        <dbReference type="ARBA" id="ARBA00023163"/>
    </source>
</evidence>
<feature type="region of interest" description="Disordered" evidence="6">
    <location>
        <begin position="161"/>
        <end position="182"/>
    </location>
</feature>
<dbReference type="AlphaFoldDB" id="A0AAV7KL95"/>
<sequence length="182" mass="20760">MASKRRSRSRSPINLRDPPIRDRERFIAGFLPNTIDRQSTCPLLLRVFCNSNGRHHRSQDFSSGKVPADELQIYTWMDCTLKELMSLVHEVNPDTRQKGTIFSFATVFPYHTGNRVRGSAIFRIKDIGVTTAGKRGQDDNCTLSSQKFQIGDYIDIAISIKRPDSGKKDRDRGKRKDQISKS</sequence>
<evidence type="ECO:0000256" key="6">
    <source>
        <dbReference type="SAM" id="MobiDB-lite"/>
    </source>
</evidence>
<reference evidence="7 8" key="1">
    <citation type="journal article" date="2023" name="BMC Biol.">
        <title>The compact genome of the sponge Oopsacas minuta (Hexactinellida) is lacking key metazoan core genes.</title>
        <authorList>
            <person name="Santini S."/>
            <person name="Schenkelaars Q."/>
            <person name="Jourda C."/>
            <person name="Duchesne M."/>
            <person name="Belahbib H."/>
            <person name="Rocher C."/>
            <person name="Selva M."/>
            <person name="Riesgo A."/>
            <person name="Vervoort M."/>
            <person name="Leys S.P."/>
            <person name="Kodjabachian L."/>
            <person name="Le Bivic A."/>
            <person name="Borchiellini C."/>
            <person name="Claverie J.M."/>
            <person name="Renard E."/>
        </authorList>
    </citation>
    <scope>NUCLEOTIDE SEQUENCE [LARGE SCALE GENOMIC DNA]</scope>
    <source>
        <strain evidence="7">SPO-2</strain>
    </source>
</reference>
<evidence type="ECO:0000256" key="2">
    <source>
        <dbReference type="ARBA" id="ARBA00022491"/>
    </source>
</evidence>
<organism evidence="7 8">
    <name type="scientific">Oopsacas minuta</name>
    <dbReference type="NCBI Taxonomy" id="111878"/>
    <lineage>
        <taxon>Eukaryota</taxon>
        <taxon>Metazoa</taxon>
        <taxon>Porifera</taxon>
        <taxon>Hexactinellida</taxon>
        <taxon>Hexasterophora</taxon>
        <taxon>Lyssacinosida</taxon>
        <taxon>Leucopsacidae</taxon>
        <taxon>Oopsacas</taxon>
    </lineage>
</organism>
<name>A0AAV7KL95_9METZ</name>
<dbReference type="Pfam" id="PF06487">
    <property type="entry name" value="SAP18"/>
    <property type="match status" value="1"/>
</dbReference>
<protein>
    <recommendedName>
        <fullName evidence="5">18 kDa Sin3-associated polypeptide</fullName>
    </recommendedName>
</protein>
<dbReference type="EMBL" id="JAKMXF010000011">
    <property type="protein sequence ID" value="KAI6661540.1"/>
    <property type="molecule type" value="Genomic_DNA"/>
</dbReference>
<evidence type="ECO:0000256" key="3">
    <source>
        <dbReference type="ARBA" id="ARBA00023015"/>
    </source>
</evidence>
<dbReference type="InterPro" id="IPR042534">
    <property type="entry name" value="SAP18_sf"/>
</dbReference>
<evidence type="ECO:0000256" key="5">
    <source>
        <dbReference type="ARBA" id="ARBA00030511"/>
    </source>
</evidence>
<dbReference type="Proteomes" id="UP001165289">
    <property type="component" value="Unassembled WGS sequence"/>
</dbReference>
<comment type="caution">
    <text evidence="7">The sequence shown here is derived from an EMBL/GenBank/DDBJ whole genome shotgun (WGS) entry which is preliminary data.</text>
</comment>
<evidence type="ECO:0000256" key="1">
    <source>
        <dbReference type="ARBA" id="ARBA00009143"/>
    </source>
</evidence>
<evidence type="ECO:0000313" key="8">
    <source>
        <dbReference type="Proteomes" id="UP001165289"/>
    </source>
</evidence>
<keyword evidence="4" id="KW-0804">Transcription</keyword>
<keyword evidence="8" id="KW-1185">Reference proteome</keyword>
<comment type="similarity">
    <text evidence="1">Belongs to the SAP18 family.</text>
</comment>
<keyword evidence="2" id="KW-0678">Repressor</keyword>
<dbReference type="FunFam" id="3.10.20.550:FF:000001">
    <property type="entry name" value="Histone deacetylase complex subunit SAP18"/>
    <property type="match status" value="1"/>
</dbReference>
<evidence type="ECO:0000313" key="7">
    <source>
        <dbReference type="EMBL" id="KAI6661540.1"/>
    </source>
</evidence>
<dbReference type="PANTHER" id="PTHR13082">
    <property type="entry name" value="SAP18"/>
    <property type="match status" value="1"/>
</dbReference>
<dbReference type="GO" id="GO:0005634">
    <property type="term" value="C:nucleus"/>
    <property type="evidence" value="ECO:0007669"/>
    <property type="project" value="TreeGrafter"/>
</dbReference>
<dbReference type="InterPro" id="IPR010516">
    <property type="entry name" value="SAP18"/>
</dbReference>
<dbReference type="Gene3D" id="3.10.20.550">
    <property type="entry name" value="ASAP complex, SAP18 subunit"/>
    <property type="match status" value="1"/>
</dbReference>
<dbReference type="GO" id="GO:0003714">
    <property type="term" value="F:transcription corepressor activity"/>
    <property type="evidence" value="ECO:0007669"/>
    <property type="project" value="TreeGrafter"/>
</dbReference>